<dbReference type="Proteomes" id="UP000309997">
    <property type="component" value="Unassembled WGS sequence"/>
</dbReference>
<gene>
    <name evidence="1" type="ORF">D5086_029227</name>
</gene>
<organism evidence="1 2">
    <name type="scientific">Populus alba</name>
    <name type="common">White poplar</name>
    <dbReference type="NCBI Taxonomy" id="43335"/>
    <lineage>
        <taxon>Eukaryota</taxon>
        <taxon>Viridiplantae</taxon>
        <taxon>Streptophyta</taxon>
        <taxon>Embryophyta</taxon>
        <taxon>Tracheophyta</taxon>
        <taxon>Spermatophyta</taxon>
        <taxon>Magnoliopsida</taxon>
        <taxon>eudicotyledons</taxon>
        <taxon>Gunneridae</taxon>
        <taxon>Pentapetalae</taxon>
        <taxon>rosids</taxon>
        <taxon>fabids</taxon>
        <taxon>Malpighiales</taxon>
        <taxon>Salicaceae</taxon>
        <taxon>Saliceae</taxon>
        <taxon>Populus</taxon>
    </lineage>
</organism>
<sequence length="197" mass="22670">MARPWVLVSLLLLIVFTSQLEWKQQFGNEIEASPNISQKDQQQHSSYREEVVKEKCGKTNWAFFFFLVLSPGCTRISAEDNYLCFVAFCNKRQSSFLVLPLLILSSSISDGFNMDQILHRLGFQIYQCFADFNWSFVDLQSVIVIVVFVLFLWMASPSLVISLLQSSLKARTVFQNSSLIRWNFLLDVGSPSILYLE</sequence>
<proteinExistence type="predicted"/>
<name>A0ACC4ASW3_POPAL</name>
<comment type="caution">
    <text evidence="1">The sequence shown here is derived from an EMBL/GenBank/DDBJ whole genome shotgun (WGS) entry which is preliminary data.</text>
</comment>
<protein>
    <submittedName>
        <fullName evidence="1">Uncharacterized protein</fullName>
    </submittedName>
</protein>
<keyword evidence="2" id="KW-1185">Reference proteome</keyword>
<accession>A0ACC4ASW3</accession>
<evidence type="ECO:0000313" key="2">
    <source>
        <dbReference type="Proteomes" id="UP000309997"/>
    </source>
</evidence>
<reference evidence="1 2" key="1">
    <citation type="journal article" date="2024" name="Plant Biotechnol. J.">
        <title>Genome and CRISPR/Cas9 system of a widespread forest tree (Populus alba) in the world.</title>
        <authorList>
            <person name="Liu Y.J."/>
            <person name="Jiang P.F."/>
            <person name="Han X.M."/>
            <person name="Li X.Y."/>
            <person name="Wang H.M."/>
            <person name="Wang Y.J."/>
            <person name="Wang X.X."/>
            <person name="Zeng Q.Y."/>
        </authorList>
    </citation>
    <scope>NUCLEOTIDE SEQUENCE [LARGE SCALE GENOMIC DNA]</scope>
    <source>
        <strain evidence="2">cv. PAL-ZL1</strain>
    </source>
</reference>
<dbReference type="EMBL" id="RCHU02000016">
    <property type="protein sequence ID" value="KAL3569337.1"/>
    <property type="molecule type" value="Genomic_DNA"/>
</dbReference>
<evidence type="ECO:0000313" key="1">
    <source>
        <dbReference type="EMBL" id="KAL3569337.1"/>
    </source>
</evidence>